<feature type="non-terminal residue" evidence="1">
    <location>
        <position position="1"/>
    </location>
</feature>
<gene>
    <name evidence="1" type="ORF">LCGC14_2847890</name>
</gene>
<evidence type="ECO:0000313" key="1">
    <source>
        <dbReference type="EMBL" id="KKK78004.1"/>
    </source>
</evidence>
<accession>A0A0F9AHN4</accession>
<reference evidence="1" key="1">
    <citation type="journal article" date="2015" name="Nature">
        <title>Complex archaea that bridge the gap between prokaryotes and eukaryotes.</title>
        <authorList>
            <person name="Spang A."/>
            <person name="Saw J.H."/>
            <person name="Jorgensen S.L."/>
            <person name="Zaremba-Niedzwiedzka K."/>
            <person name="Martijn J."/>
            <person name="Lind A.E."/>
            <person name="van Eijk R."/>
            <person name="Schleper C."/>
            <person name="Guy L."/>
            <person name="Ettema T.J."/>
        </authorList>
    </citation>
    <scope>NUCLEOTIDE SEQUENCE</scope>
</reference>
<protein>
    <submittedName>
        <fullName evidence="1">Uncharacterized protein</fullName>
    </submittedName>
</protein>
<sequence>DARKAHDSLTEDYYKNGLMSKEDFDHYHGEIWDGLGRDKIAAGYLTVPEPPRDLEAEIDQLRAANFDTTLTGFNDADLENINKSLKGNIDEISEESLGIKNECPKCGYEW</sequence>
<organism evidence="1">
    <name type="scientific">marine sediment metagenome</name>
    <dbReference type="NCBI Taxonomy" id="412755"/>
    <lineage>
        <taxon>unclassified sequences</taxon>
        <taxon>metagenomes</taxon>
        <taxon>ecological metagenomes</taxon>
    </lineage>
</organism>
<proteinExistence type="predicted"/>
<comment type="caution">
    <text evidence="1">The sequence shown here is derived from an EMBL/GenBank/DDBJ whole genome shotgun (WGS) entry which is preliminary data.</text>
</comment>
<name>A0A0F9AHN4_9ZZZZ</name>
<dbReference type="AlphaFoldDB" id="A0A0F9AHN4"/>
<dbReference type="EMBL" id="LAZR01054689">
    <property type="protein sequence ID" value="KKK78004.1"/>
    <property type="molecule type" value="Genomic_DNA"/>
</dbReference>